<keyword evidence="2" id="KW-1185">Reference proteome</keyword>
<proteinExistence type="predicted"/>
<evidence type="ECO:0000313" key="1">
    <source>
        <dbReference type="EMBL" id="CEH15180.1"/>
    </source>
</evidence>
<protein>
    <submittedName>
        <fullName evidence="1">Uncharacterized protein</fullName>
    </submittedName>
</protein>
<sequence length="54" mass="5964">MLAGKVAHLLPAPNLQLDQVAGNAASVTPKEIYNLLYKHCKVVMQQQQQNECCL</sequence>
<dbReference type="EMBL" id="CCYA01000258">
    <property type="protein sequence ID" value="CEH15180.1"/>
    <property type="molecule type" value="Genomic_DNA"/>
</dbReference>
<dbReference type="Proteomes" id="UP000054845">
    <property type="component" value="Unassembled WGS sequence"/>
</dbReference>
<organism evidence="1 2">
    <name type="scientific">Ceraceosorus bombacis</name>
    <dbReference type="NCBI Taxonomy" id="401625"/>
    <lineage>
        <taxon>Eukaryota</taxon>
        <taxon>Fungi</taxon>
        <taxon>Dikarya</taxon>
        <taxon>Basidiomycota</taxon>
        <taxon>Ustilaginomycotina</taxon>
        <taxon>Exobasidiomycetes</taxon>
        <taxon>Ceraceosorales</taxon>
        <taxon>Ceraceosoraceae</taxon>
        <taxon>Ceraceosorus</taxon>
    </lineage>
</organism>
<name>A0A0P1BG79_9BASI</name>
<accession>A0A0P1BG79</accession>
<evidence type="ECO:0000313" key="2">
    <source>
        <dbReference type="Proteomes" id="UP000054845"/>
    </source>
</evidence>
<dbReference type="AlphaFoldDB" id="A0A0P1BG79"/>
<reference evidence="1 2" key="1">
    <citation type="submission" date="2014-09" db="EMBL/GenBank/DDBJ databases">
        <authorList>
            <person name="Magalhaes I.L.F."/>
            <person name="Oliveira U."/>
            <person name="Santos F.R."/>
            <person name="Vidigal T.H.D.A."/>
            <person name="Brescovit A.D."/>
            <person name="Santos A.J."/>
        </authorList>
    </citation>
    <scope>NUCLEOTIDE SEQUENCE [LARGE SCALE GENOMIC DNA]</scope>
</reference>